<name>A0A392TPH6_9FABA</name>
<dbReference type="AlphaFoldDB" id="A0A392TPH6"/>
<sequence length="19" mass="2031">MSLGLDGPVTADNPFPIWT</sequence>
<evidence type="ECO:0000313" key="1">
    <source>
        <dbReference type="EMBL" id="MCI63063.1"/>
    </source>
</evidence>
<proteinExistence type="predicted"/>
<reference evidence="1 2" key="1">
    <citation type="journal article" date="2018" name="Front. Plant Sci.">
        <title>Red Clover (Trifolium pratense) and Zigzag Clover (T. medium) - A Picture of Genomic Similarities and Differences.</title>
        <authorList>
            <person name="Dluhosova J."/>
            <person name="Istvanek J."/>
            <person name="Nedelnik J."/>
            <person name="Repkova J."/>
        </authorList>
    </citation>
    <scope>NUCLEOTIDE SEQUENCE [LARGE SCALE GENOMIC DNA]</scope>
    <source>
        <strain evidence="2">cv. 10/8</strain>
        <tissue evidence="1">Leaf</tissue>
    </source>
</reference>
<evidence type="ECO:0000313" key="2">
    <source>
        <dbReference type="Proteomes" id="UP000265520"/>
    </source>
</evidence>
<comment type="caution">
    <text evidence="1">The sequence shown here is derived from an EMBL/GenBank/DDBJ whole genome shotgun (WGS) entry which is preliminary data.</text>
</comment>
<organism evidence="1 2">
    <name type="scientific">Trifolium medium</name>
    <dbReference type="NCBI Taxonomy" id="97028"/>
    <lineage>
        <taxon>Eukaryota</taxon>
        <taxon>Viridiplantae</taxon>
        <taxon>Streptophyta</taxon>
        <taxon>Embryophyta</taxon>
        <taxon>Tracheophyta</taxon>
        <taxon>Spermatophyta</taxon>
        <taxon>Magnoliopsida</taxon>
        <taxon>eudicotyledons</taxon>
        <taxon>Gunneridae</taxon>
        <taxon>Pentapetalae</taxon>
        <taxon>rosids</taxon>
        <taxon>fabids</taxon>
        <taxon>Fabales</taxon>
        <taxon>Fabaceae</taxon>
        <taxon>Papilionoideae</taxon>
        <taxon>50 kb inversion clade</taxon>
        <taxon>NPAAA clade</taxon>
        <taxon>Hologalegina</taxon>
        <taxon>IRL clade</taxon>
        <taxon>Trifolieae</taxon>
        <taxon>Trifolium</taxon>
    </lineage>
</organism>
<dbReference type="EMBL" id="LXQA010630337">
    <property type="protein sequence ID" value="MCI63063.1"/>
    <property type="molecule type" value="Genomic_DNA"/>
</dbReference>
<feature type="non-terminal residue" evidence="1">
    <location>
        <position position="19"/>
    </location>
</feature>
<protein>
    <submittedName>
        <fullName evidence="1">Uncharacterized protein</fullName>
    </submittedName>
</protein>
<dbReference type="Proteomes" id="UP000265520">
    <property type="component" value="Unassembled WGS sequence"/>
</dbReference>
<accession>A0A392TPH6</accession>
<keyword evidence="2" id="KW-1185">Reference proteome</keyword>